<dbReference type="Proteomes" id="UP001296104">
    <property type="component" value="Unassembled WGS sequence"/>
</dbReference>
<comment type="caution">
    <text evidence="3">The sequence shown here is derived from an EMBL/GenBank/DDBJ whole genome shotgun (WGS) entry which is preliminary data.</text>
</comment>
<accession>A0AAI8Z5A6</accession>
<feature type="region of interest" description="Disordered" evidence="2">
    <location>
        <begin position="423"/>
        <end position="451"/>
    </location>
</feature>
<evidence type="ECO:0000313" key="3">
    <source>
        <dbReference type="EMBL" id="CAK4032688.1"/>
    </source>
</evidence>
<keyword evidence="1" id="KW-0175">Coiled coil</keyword>
<keyword evidence="4" id="KW-1185">Reference proteome</keyword>
<protein>
    <submittedName>
        <fullName evidence="3">Uncharacterized protein</fullName>
    </submittedName>
</protein>
<feature type="region of interest" description="Disordered" evidence="2">
    <location>
        <begin position="272"/>
        <end position="308"/>
    </location>
</feature>
<evidence type="ECO:0000256" key="2">
    <source>
        <dbReference type="SAM" id="MobiDB-lite"/>
    </source>
</evidence>
<feature type="coiled-coil region" evidence="1">
    <location>
        <begin position="744"/>
        <end position="774"/>
    </location>
</feature>
<feature type="compositionally biased region" description="Basic and acidic residues" evidence="2">
    <location>
        <begin position="192"/>
        <end position="204"/>
    </location>
</feature>
<feature type="region of interest" description="Disordered" evidence="2">
    <location>
        <begin position="128"/>
        <end position="168"/>
    </location>
</feature>
<feature type="compositionally biased region" description="Basic and acidic residues" evidence="2">
    <location>
        <begin position="128"/>
        <end position="137"/>
    </location>
</feature>
<organism evidence="3 4">
    <name type="scientific">Lecanosticta acicola</name>
    <dbReference type="NCBI Taxonomy" id="111012"/>
    <lineage>
        <taxon>Eukaryota</taxon>
        <taxon>Fungi</taxon>
        <taxon>Dikarya</taxon>
        <taxon>Ascomycota</taxon>
        <taxon>Pezizomycotina</taxon>
        <taxon>Dothideomycetes</taxon>
        <taxon>Dothideomycetidae</taxon>
        <taxon>Mycosphaerellales</taxon>
        <taxon>Mycosphaerellaceae</taxon>
        <taxon>Lecanosticta</taxon>
    </lineage>
</organism>
<dbReference type="EMBL" id="CAVMBE010000068">
    <property type="protein sequence ID" value="CAK4032688.1"/>
    <property type="molecule type" value="Genomic_DNA"/>
</dbReference>
<feature type="compositionally biased region" description="Acidic residues" evidence="2">
    <location>
        <begin position="283"/>
        <end position="303"/>
    </location>
</feature>
<feature type="compositionally biased region" description="Basic and acidic residues" evidence="2">
    <location>
        <begin position="249"/>
        <end position="259"/>
    </location>
</feature>
<name>A0AAI8Z5A6_9PEZI</name>
<gene>
    <name evidence="3" type="ORF">LECACI_7A007846</name>
</gene>
<sequence length="828" mass="91805">MARRNARKSTPCVDGIGKALDALLTSASTTPNLGLEQYRELWLQYEDPANHSSSEIEAHPKHGRVATLLHQYFASTYTTAGVEKTSESIALLREASEERRHGNTKSGTSQLLEWRPIDGKRAAELAHERLGMVRPHAESTGIEQRKSTKKGNQSSLGHQVAHGPEEAYQTTNARENGAPVIQKDQSATGPQEHGHSSAGREDQVQRMQGYESAHRPSEDYQTTWPQAKRFQQSQLSALSNEDTPTQDISTRERSPEVNRGKNMGMELYDRESNDWFPDPMYDTNDDLNDTNDDLNDTNDDPNDNDSTALSIRNLLGMGSPSDSDSVLTHALLPCQSAAASASHLPPVTRTAAPPRNHLLTSICNSPTHQRRNINAAFPKPPTPFDIWPAIDDTRLDDTGLDDTRLDSTLSDSTYPGTACISLPAMTQAPGTKKRRRDEHPSSGPSGARVDGAVTQWMRARNQKKNEMDAAEMIQADLQAAHKFLSLLLPTTSLVIHKDPPLLWAHRRLPGKHQAVILLPPPATTETADDDEADEDDGSHDWAIVSVTKLADGAIMDTRIHTATTRGFRATCQRVEMILSTAMNMRAVDWKEIEWQRVPLPLLWDNLHDDSLTGLIQCVATKVLLIAADPVPDRLLLWAWLGALVATSDTRARVSEINSAIELPETIYRAAADQTDDGDLARAFKATMAEALRLSSGSATLSQYRSELNLILECAPEASSPEETSDRTKKAQKVAMHLRGLLELYNEDSEDYRICKEKYDEAEKQAAQAAQAESKSVQELYVWIALSKQTAETERWNLEAEHTAYLNQVESQLVSMKEQVQNARQPLRL</sequence>
<dbReference type="AlphaFoldDB" id="A0AAI8Z5A6"/>
<evidence type="ECO:0000313" key="4">
    <source>
        <dbReference type="Proteomes" id="UP001296104"/>
    </source>
</evidence>
<evidence type="ECO:0000256" key="1">
    <source>
        <dbReference type="SAM" id="Coils"/>
    </source>
</evidence>
<feature type="compositionally biased region" description="Polar residues" evidence="2">
    <location>
        <begin position="219"/>
        <end position="248"/>
    </location>
</feature>
<feature type="region of interest" description="Disordered" evidence="2">
    <location>
        <begin position="94"/>
        <end position="113"/>
    </location>
</feature>
<proteinExistence type="predicted"/>
<feature type="region of interest" description="Disordered" evidence="2">
    <location>
        <begin position="183"/>
        <end position="260"/>
    </location>
</feature>
<reference evidence="3" key="1">
    <citation type="submission" date="2023-11" db="EMBL/GenBank/DDBJ databases">
        <authorList>
            <person name="Alioto T."/>
            <person name="Alioto T."/>
            <person name="Gomez Garrido J."/>
        </authorList>
    </citation>
    <scope>NUCLEOTIDE SEQUENCE</scope>
</reference>